<dbReference type="RefSeq" id="WP_097771075.1">
    <property type="nucleotide sequence ID" value="NZ_CP065380.1"/>
</dbReference>
<evidence type="ECO:0000313" key="8">
    <source>
        <dbReference type="Proteomes" id="UP000220438"/>
    </source>
</evidence>
<comment type="similarity">
    <text evidence="2">Belongs to the autoinducer-2 exporter (AI-2E) (TC 2.A.86) family.</text>
</comment>
<feature type="transmembrane region" description="Helical" evidence="6">
    <location>
        <begin position="7"/>
        <end position="32"/>
    </location>
</feature>
<feature type="transmembrane region" description="Helical" evidence="6">
    <location>
        <begin position="327"/>
        <end position="355"/>
    </location>
</feature>
<dbReference type="PANTHER" id="PTHR21716:SF66">
    <property type="entry name" value="TRANSPORT PROTEIN SLL0063-RELATED"/>
    <property type="match status" value="1"/>
</dbReference>
<dbReference type="Pfam" id="PF01594">
    <property type="entry name" value="AI-2E_transport"/>
    <property type="match status" value="1"/>
</dbReference>
<evidence type="ECO:0000256" key="2">
    <source>
        <dbReference type="ARBA" id="ARBA00009773"/>
    </source>
</evidence>
<organism evidence="7 8">
    <name type="scientific">Faecalibacterium prausnitzii</name>
    <dbReference type="NCBI Taxonomy" id="853"/>
    <lineage>
        <taxon>Bacteria</taxon>
        <taxon>Bacillati</taxon>
        <taxon>Bacillota</taxon>
        <taxon>Clostridia</taxon>
        <taxon>Eubacteriales</taxon>
        <taxon>Oscillospiraceae</taxon>
        <taxon>Faecalibacterium</taxon>
    </lineage>
</organism>
<feature type="transmembrane region" description="Helical" evidence="6">
    <location>
        <begin position="78"/>
        <end position="103"/>
    </location>
</feature>
<dbReference type="GO" id="GO:0055085">
    <property type="term" value="P:transmembrane transport"/>
    <property type="evidence" value="ECO:0007669"/>
    <property type="project" value="TreeGrafter"/>
</dbReference>
<dbReference type="InterPro" id="IPR002549">
    <property type="entry name" value="AI-2E-like"/>
</dbReference>
<sequence length="379" mass="41578">MEPKTKQYLLITVVGVTLFVALLRLSSVLTFAAQLVDLVLPILAGGILALFINVPMTGLEKRLKRLFCKAKKQPSDKVLHLLSFFITLLGVVLVLVLALTLLIPELVQSFHSLYVQIEANIPRWTAYLSAQDADMGWLMSWLEGIDWEQLLHRVTDSIDTVLVNAVGAVSATVNIVVTASFALIISVYMSVGSESLCHHARTLVCAYLKPSHSAWLLKFCRLFRQSFANFLTGQCSEAVILGVLMALAFSVFKIPYGSLVGMLTAICAIIPYVGALISCVVSVFLVLLVDPVLAVRCLIVYLAVQFIENQFIYPRVVGKSVGLSPLYTLVAAMIGGKLFGIIGIIFFIPLTAVIIELVKEDACRRIQVREPQRPGPSEQ</sequence>
<reference evidence="7 8" key="1">
    <citation type="journal article" date="2017" name="Front. Microbiol.">
        <title>New Insights into the Diversity of the Genus Faecalibacterium.</title>
        <authorList>
            <person name="Benevides L."/>
            <person name="Burman S."/>
            <person name="Martin R."/>
            <person name="Robert V."/>
            <person name="Thomas M."/>
            <person name="Miquel S."/>
            <person name="Chain F."/>
            <person name="Sokol H."/>
            <person name="Bermudez-Humaran L.G."/>
            <person name="Morrison M."/>
            <person name="Langella P."/>
            <person name="Azevedo V.A."/>
            <person name="Chatel J.M."/>
            <person name="Soares S."/>
        </authorList>
    </citation>
    <scope>NUCLEOTIDE SEQUENCE [LARGE SCALE GENOMIC DNA]</scope>
    <source>
        <strain evidence="7 8">AHMP21</strain>
    </source>
</reference>
<feature type="transmembrane region" description="Helical" evidence="6">
    <location>
        <begin position="258"/>
        <end position="277"/>
    </location>
</feature>
<evidence type="ECO:0000256" key="4">
    <source>
        <dbReference type="ARBA" id="ARBA00022989"/>
    </source>
</evidence>
<keyword evidence="3 6" id="KW-0812">Transmembrane</keyword>
<dbReference type="AlphaFoldDB" id="A0A2A7BCF4"/>
<feature type="transmembrane region" description="Helical" evidence="6">
    <location>
        <begin position="284"/>
        <end position="307"/>
    </location>
</feature>
<accession>A0A2A7BCF4</accession>
<evidence type="ECO:0000256" key="1">
    <source>
        <dbReference type="ARBA" id="ARBA00004141"/>
    </source>
</evidence>
<evidence type="ECO:0000256" key="5">
    <source>
        <dbReference type="ARBA" id="ARBA00023136"/>
    </source>
</evidence>
<feature type="transmembrane region" description="Helical" evidence="6">
    <location>
        <begin position="38"/>
        <end position="57"/>
    </location>
</feature>
<dbReference type="Proteomes" id="UP000220438">
    <property type="component" value="Unassembled WGS sequence"/>
</dbReference>
<evidence type="ECO:0000256" key="6">
    <source>
        <dbReference type="SAM" id="Phobius"/>
    </source>
</evidence>
<dbReference type="EMBL" id="NOUW01000027">
    <property type="protein sequence ID" value="PDX89008.1"/>
    <property type="molecule type" value="Genomic_DNA"/>
</dbReference>
<keyword evidence="5 6" id="KW-0472">Membrane</keyword>
<dbReference type="GO" id="GO:0016020">
    <property type="term" value="C:membrane"/>
    <property type="evidence" value="ECO:0007669"/>
    <property type="project" value="UniProtKB-SubCell"/>
</dbReference>
<feature type="transmembrane region" description="Helical" evidence="6">
    <location>
        <begin position="227"/>
        <end position="252"/>
    </location>
</feature>
<dbReference type="PANTHER" id="PTHR21716">
    <property type="entry name" value="TRANSMEMBRANE PROTEIN"/>
    <property type="match status" value="1"/>
</dbReference>
<proteinExistence type="inferred from homology"/>
<evidence type="ECO:0000256" key="3">
    <source>
        <dbReference type="ARBA" id="ARBA00022692"/>
    </source>
</evidence>
<feature type="transmembrane region" description="Helical" evidence="6">
    <location>
        <begin position="165"/>
        <end position="191"/>
    </location>
</feature>
<comment type="subcellular location">
    <subcellularLocation>
        <location evidence="1">Membrane</location>
        <topology evidence="1">Multi-pass membrane protein</topology>
    </subcellularLocation>
</comment>
<protein>
    <submittedName>
        <fullName evidence="7">AI-2E family transporter</fullName>
    </submittedName>
</protein>
<keyword evidence="4 6" id="KW-1133">Transmembrane helix</keyword>
<gene>
    <name evidence="7" type="ORF">CHR61_08900</name>
</gene>
<evidence type="ECO:0000313" key="7">
    <source>
        <dbReference type="EMBL" id="PDX89008.1"/>
    </source>
</evidence>
<name>A0A2A7BCF4_9FIRM</name>
<comment type="caution">
    <text evidence="7">The sequence shown here is derived from an EMBL/GenBank/DDBJ whole genome shotgun (WGS) entry which is preliminary data.</text>
</comment>